<name>A0A9D7LRL4_9RHOO</name>
<feature type="domain" description="O-acyltransferase WSD1-like N-terminal" evidence="12">
    <location>
        <begin position="4"/>
        <end position="300"/>
    </location>
</feature>
<keyword evidence="6" id="KW-0808">Transferase</keyword>
<dbReference type="GO" id="GO:0001666">
    <property type="term" value="P:response to hypoxia"/>
    <property type="evidence" value="ECO:0007669"/>
    <property type="project" value="TreeGrafter"/>
</dbReference>
<dbReference type="Proteomes" id="UP000808146">
    <property type="component" value="Unassembled WGS sequence"/>
</dbReference>
<feature type="region of interest" description="Disordered" evidence="11">
    <location>
        <begin position="529"/>
        <end position="573"/>
    </location>
</feature>
<feature type="region of interest" description="Disordered" evidence="11">
    <location>
        <begin position="248"/>
        <end position="269"/>
    </location>
</feature>
<evidence type="ECO:0000256" key="6">
    <source>
        <dbReference type="ARBA" id="ARBA00022679"/>
    </source>
</evidence>
<feature type="domain" description="O-acyltransferase WSD1 C-terminal" evidence="13">
    <location>
        <begin position="342"/>
        <end position="484"/>
    </location>
</feature>
<dbReference type="PANTHER" id="PTHR31650:SF1">
    <property type="entry name" value="WAX ESTER SYNTHASE_DIACYLGLYCEROL ACYLTRANSFERASE 4-RELATED"/>
    <property type="match status" value="1"/>
</dbReference>
<dbReference type="EMBL" id="JADKBR010000019">
    <property type="protein sequence ID" value="MBK8891849.1"/>
    <property type="molecule type" value="Genomic_DNA"/>
</dbReference>
<comment type="catalytic activity">
    <reaction evidence="10">
        <text>an acyl-CoA + a 1,2-diacyl-sn-glycerol = a triacyl-sn-glycerol + CoA</text>
        <dbReference type="Rhea" id="RHEA:10868"/>
        <dbReference type="ChEBI" id="CHEBI:17815"/>
        <dbReference type="ChEBI" id="CHEBI:57287"/>
        <dbReference type="ChEBI" id="CHEBI:58342"/>
        <dbReference type="ChEBI" id="CHEBI:64615"/>
        <dbReference type="EC" id="2.3.1.20"/>
    </reaction>
</comment>
<dbReference type="GO" id="GO:0004144">
    <property type="term" value="F:diacylglycerol O-acyltransferase activity"/>
    <property type="evidence" value="ECO:0007669"/>
    <property type="project" value="UniProtKB-EC"/>
</dbReference>
<evidence type="ECO:0000256" key="11">
    <source>
        <dbReference type="SAM" id="MobiDB-lite"/>
    </source>
</evidence>
<keyword evidence="9" id="KW-0012">Acyltransferase</keyword>
<evidence type="ECO:0000313" key="14">
    <source>
        <dbReference type="EMBL" id="MBK8891849.1"/>
    </source>
</evidence>
<comment type="pathway">
    <text evidence="1">Glycerolipid metabolism; triacylglycerol biosynthesis.</text>
</comment>
<evidence type="ECO:0000256" key="10">
    <source>
        <dbReference type="ARBA" id="ARBA00048109"/>
    </source>
</evidence>
<dbReference type="InterPro" id="IPR009721">
    <property type="entry name" value="O-acyltransferase_WSD1_C"/>
</dbReference>
<accession>A0A9D7LRL4</accession>
<keyword evidence="8" id="KW-0443">Lipid metabolism</keyword>
<keyword evidence="5" id="KW-0444">Lipid biosynthesis</keyword>
<comment type="caution">
    <text evidence="14">The sequence shown here is derived from an EMBL/GenBank/DDBJ whole genome shotgun (WGS) entry which is preliminary data.</text>
</comment>
<dbReference type="InterPro" id="IPR004255">
    <property type="entry name" value="O-acyltransferase_WSD1_N"/>
</dbReference>
<evidence type="ECO:0000259" key="13">
    <source>
        <dbReference type="Pfam" id="PF06974"/>
    </source>
</evidence>
<gene>
    <name evidence="14" type="ORF">IPN75_16430</name>
</gene>
<dbReference type="GO" id="GO:0019432">
    <property type="term" value="P:triglyceride biosynthetic process"/>
    <property type="evidence" value="ECO:0007669"/>
    <property type="project" value="TreeGrafter"/>
</dbReference>
<evidence type="ECO:0000256" key="7">
    <source>
        <dbReference type="ARBA" id="ARBA00022798"/>
    </source>
</evidence>
<dbReference type="GO" id="GO:0006071">
    <property type="term" value="P:glycerol metabolic process"/>
    <property type="evidence" value="ECO:0007669"/>
    <property type="project" value="UniProtKB-KW"/>
</dbReference>
<sequence>MKLLSGMDSLFLHMEQGNQYMHVAGLGIYDPSTAPGGKVRFKQILDFFARRLDSAKVFRRRLVVAPLGLDRPYWIDEGDIDTEYHVRHTALPQPGDWRQLMIQVARIHSRPLDRSRPLWEAYVIEGLDHIPGIAKGSFALYVKFHHAGVDGEAGAEIIKAIHSLSAEFSEEPSPVGRTRFVDREPSAVELCSRAVGNRTQQLFDGVRLAASLGGRAALAGKDIVASGKALAIAQKLIAKRFGGSAGAGSWKTPGDMAGRKPQTRFDHPVSPHRVVDAVGFSLAECKTIREHIDDITINDIFMAATGGAIRKYLERKDELPARTLNAMVPMSTRGTDKEMDSGNQIGMAPMALRTDIADPVERVLAIRRGTSKTKAATSALGKDLVARLVHVIPAVAAEQLVRLGIVAMCNVTVSNVRGPDVPLYMAGAQLELFLAVSIAFDGIGLNVTGFSYNGTLWVCFVACRDMLPDPEEFCDCLKESFADLLAAANARGRRSVKLEARRTVADKPEPTAARRPRAIGKTVVEVTASAVPRARQKPASTVSSGHESGAAPSEPASPVKRTRASKAAITAKE</sequence>
<keyword evidence="7" id="KW-0319">Glycerol metabolism</keyword>
<dbReference type="EC" id="2.3.1.20" evidence="4"/>
<evidence type="ECO:0000256" key="5">
    <source>
        <dbReference type="ARBA" id="ARBA00022516"/>
    </source>
</evidence>
<evidence type="ECO:0000256" key="2">
    <source>
        <dbReference type="ARBA" id="ARBA00005189"/>
    </source>
</evidence>
<evidence type="ECO:0000313" key="15">
    <source>
        <dbReference type="Proteomes" id="UP000808146"/>
    </source>
</evidence>
<evidence type="ECO:0000256" key="4">
    <source>
        <dbReference type="ARBA" id="ARBA00013244"/>
    </source>
</evidence>
<evidence type="ECO:0000259" key="12">
    <source>
        <dbReference type="Pfam" id="PF03007"/>
    </source>
</evidence>
<proteinExistence type="inferred from homology"/>
<evidence type="ECO:0000256" key="3">
    <source>
        <dbReference type="ARBA" id="ARBA00009587"/>
    </source>
</evidence>
<evidence type="ECO:0000256" key="8">
    <source>
        <dbReference type="ARBA" id="ARBA00023098"/>
    </source>
</evidence>
<dbReference type="GO" id="GO:0005886">
    <property type="term" value="C:plasma membrane"/>
    <property type="evidence" value="ECO:0007669"/>
    <property type="project" value="TreeGrafter"/>
</dbReference>
<dbReference type="GO" id="GO:0051701">
    <property type="term" value="P:biological process involved in interaction with host"/>
    <property type="evidence" value="ECO:0007669"/>
    <property type="project" value="TreeGrafter"/>
</dbReference>
<dbReference type="AlphaFoldDB" id="A0A9D7LRL4"/>
<reference evidence="14" key="1">
    <citation type="submission" date="2020-10" db="EMBL/GenBank/DDBJ databases">
        <title>Connecting structure to function with the recovery of over 1000 high-quality activated sludge metagenome-assembled genomes encoding full-length rRNA genes using long-read sequencing.</title>
        <authorList>
            <person name="Singleton C.M."/>
            <person name="Petriglieri F."/>
            <person name="Kristensen J.M."/>
            <person name="Kirkegaard R.H."/>
            <person name="Michaelsen T.Y."/>
            <person name="Andersen M.H."/>
            <person name="Karst S.M."/>
            <person name="Dueholm M.S."/>
            <person name="Nielsen P.H."/>
            <person name="Albertsen M."/>
        </authorList>
    </citation>
    <scope>NUCLEOTIDE SEQUENCE</scope>
    <source>
        <strain evidence="14">OdNE_18-Q3-R46-58_BAT3C.305</strain>
    </source>
</reference>
<comment type="pathway">
    <text evidence="2">Lipid metabolism.</text>
</comment>
<dbReference type="NCBIfam" id="TIGR02946">
    <property type="entry name" value="acyl_WS_DGAT"/>
    <property type="match status" value="1"/>
</dbReference>
<dbReference type="GO" id="GO:0071731">
    <property type="term" value="P:response to nitric oxide"/>
    <property type="evidence" value="ECO:0007669"/>
    <property type="project" value="TreeGrafter"/>
</dbReference>
<evidence type="ECO:0000256" key="9">
    <source>
        <dbReference type="ARBA" id="ARBA00023315"/>
    </source>
</evidence>
<evidence type="ECO:0000256" key="1">
    <source>
        <dbReference type="ARBA" id="ARBA00004771"/>
    </source>
</evidence>
<dbReference type="PANTHER" id="PTHR31650">
    <property type="entry name" value="O-ACYLTRANSFERASE (WSD1-LIKE) FAMILY PROTEIN"/>
    <property type="match status" value="1"/>
</dbReference>
<dbReference type="InterPro" id="IPR045034">
    <property type="entry name" value="O-acyltransferase_WSD1-like"/>
</dbReference>
<dbReference type="InterPro" id="IPR014292">
    <property type="entry name" value="Acyl_transf_WS/DGAT"/>
</dbReference>
<dbReference type="Pfam" id="PF03007">
    <property type="entry name" value="WS_DGAT_cat"/>
    <property type="match status" value="1"/>
</dbReference>
<protein>
    <recommendedName>
        <fullName evidence="4">diacylglycerol O-acyltransferase</fullName>
        <ecNumber evidence="4">2.3.1.20</ecNumber>
    </recommendedName>
</protein>
<dbReference type="Pfam" id="PF06974">
    <property type="entry name" value="WS_DGAT_C"/>
    <property type="match status" value="1"/>
</dbReference>
<organism evidence="14 15">
    <name type="scientific">Candidatus Dechloromonas phosphorivorans</name>
    <dbReference type="NCBI Taxonomy" id="2899244"/>
    <lineage>
        <taxon>Bacteria</taxon>
        <taxon>Pseudomonadati</taxon>
        <taxon>Pseudomonadota</taxon>
        <taxon>Betaproteobacteria</taxon>
        <taxon>Rhodocyclales</taxon>
        <taxon>Azonexaceae</taxon>
        <taxon>Dechloromonas</taxon>
    </lineage>
</organism>
<comment type="similarity">
    <text evidence="3">Belongs to the long-chain O-acyltransferase family.</text>
</comment>